<name>A0A9D1TNF7_9SPIO</name>
<feature type="signal peptide" evidence="2">
    <location>
        <begin position="1"/>
        <end position="24"/>
    </location>
</feature>
<gene>
    <name evidence="3" type="ORF">IAB12_05870</name>
</gene>
<sequence>MRKKWFLLLALLCLLVLSSCGFNASEEFDKILVSLTKGDALDKIQSMVEEYEDSFFSEIEKLDRSYQNKRSQLDKKEESLEAKLEKATSWSDVERIMVDGQKLEEEMDKARDEYNENINALYKYSIRELSDEFGNYIIKFLDAEDSWNALTWGDDYFSIDVPITYKAGSEEVTRSLSRSEIEGRYVNIESDIYGYLSDSVIIKDVRNESGESISSLDSYPLSVPFGNSFDVDISIPVSYSYNGIGGDSEVHTYEAELSDLIDIPSPDAEGYIILGYSTGSEYSSDSELYNSDNPASALDLLDKTLYAQYVSFDTDYIIQDLNGDKNGKLNYGETVNFYPLIMNTGTISADLKVSVECLSEEAKLEKIGSPDSYENYVYSSRILIAAGEDSSVVRSKDNINDSYFERNMPDNRYQISVPVTEDIEAVDVLVKVSAGEYTSQKAVSIPVAKSGFDAEIVSYKIHDEANEDGVINPGESITLDVLWKLKDGSDSAYNLTSIMSTSDAGIQINTGRASYASLEEGKYVSLYGSSSSENNGIRYLNAEGKGRYKFTVSDKTEPNNITLTFTLSTPLGASSSDSIMLPVKYTDANIVLEKFDFLETDGDGDKTINPGETIRVGYLFKNTGKSALAEPKIIFTTETKGVQILSQSIRSGDYWNSGRRVSTYYFNSSADTTNTSKERGIEIKVSPDYEAGTPIVIKWTATGVGCPEGGWSGEIELPVVSVRSNPVITRYQIFDPDENNDGIASPGETVSLDFALRNSGEARIRNLTWTLSTDSEYINIPNKGPFKYNSEIRAGYYLLAAKGRTTNSNPSSLSSSSSMKIEVKDDAPENTVAHVTVSMSDGINVWERTIPVVIRKPDSKLSIEKSVLIDSINGNGVCEIGEVAYLDFAVLNSGKSSVSVKATLESNTDGVIVTKSSYNYGTISGNNIKTILSGKNQSTELRRVSISSTLSNKSANCLSFRIANDAEEGKTASLTLTLSNGYDEWKVPISFEIKKPELGLDASIGYYNKDSFEKVYPGKEFAVRIEAENTGVNAINGLKMYTSSESEYASGFKKVWDFETISSGRSKSLRSYDDDRIKISKDAPVGEEVTMVFTFSDSSGLEKSFKKTFTVGPERFDPEILSSKVYGLSAKGENKLEKGGYAYIDMAVNNIGPQSGNVRVEVRSTDSDITVNTPVINIGNVDSGYTFLLSNTSSRYSWQNRNNAVSAMQNGQGAEVRISPDAADGLHKVEILIYDSDNLVHTEEVNILIR</sequence>
<evidence type="ECO:0000256" key="2">
    <source>
        <dbReference type="SAM" id="SignalP"/>
    </source>
</evidence>
<protein>
    <recommendedName>
        <fullName evidence="5">CARDB domain-containing protein</fullName>
    </recommendedName>
</protein>
<organism evidence="3 4">
    <name type="scientific">Candidatus Ornithospirochaeta avicola</name>
    <dbReference type="NCBI Taxonomy" id="2840896"/>
    <lineage>
        <taxon>Bacteria</taxon>
        <taxon>Pseudomonadati</taxon>
        <taxon>Spirochaetota</taxon>
        <taxon>Spirochaetia</taxon>
        <taxon>Spirochaetales</taxon>
        <taxon>Spirochaetaceae</taxon>
        <taxon>Spirochaetaceae incertae sedis</taxon>
        <taxon>Candidatus Ornithospirochaeta</taxon>
    </lineage>
</organism>
<keyword evidence="1" id="KW-0175">Coiled coil</keyword>
<dbReference type="Proteomes" id="UP000823936">
    <property type="component" value="Unassembled WGS sequence"/>
</dbReference>
<comment type="caution">
    <text evidence="3">The sequence shown here is derived from an EMBL/GenBank/DDBJ whole genome shotgun (WGS) entry which is preliminary data.</text>
</comment>
<reference evidence="3" key="1">
    <citation type="journal article" date="2021" name="PeerJ">
        <title>Extensive microbial diversity within the chicken gut microbiome revealed by metagenomics and culture.</title>
        <authorList>
            <person name="Gilroy R."/>
            <person name="Ravi A."/>
            <person name="Getino M."/>
            <person name="Pursley I."/>
            <person name="Horton D.L."/>
            <person name="Alikhan N.F."/>
            <person name="Baker D."/>
            <person name="Gharbi K."/>
            <person name="Hall N."/>
            <person name="Watson M."/>
            <person name="Adriaenssens E.M."/>
            <person name="Foster-Nyarko E."/>
            <person name="Jarju S."/>
            <person name="Secka A."/>
            <person name="Antonio M."/>
            <person name="Oren A."/>
            <person name="Chaudhuri R.R."/>
            <person name="La Ragione R."/>
            <person name="Hildebrand F."/>
            <person name="Pallen M.J."/>
        </authorList>
    </citation>
    <scope>NUCLEOTIDE SEQUENCE</scope>
    <source>
        <strain evidence="3">Gambia11-129</strain>
    </source>
</reference>
<evidence type="ECO:0000256" key="1">
    <source>
        <dbReference type="SAM" id="Coils"/>
    </source>
</evidence>
<dbReference type="PROSITE" id="PS51257">
    <property type="entry name" value="PROKAR_LIPOPROTEIN"/>
    <property type="match status" value="1"/>
</dbReference>
<feature type="chain" id="PRO_5038461392" description="CARDB domain-containing protein" evidence="2">
    <location>
        <begin position="25"/>
        <end position="1250"/>
    </location>
</feature>
<dbReference type="AlphaFoldDB" id="A0A9D1TNF7"/>
<accession>A0A9D1TNF7</accession>
<dbReference type="EMBL" id="DXHU01000022">
    <property type="protein sequence ID" value="HIV99283.1"/>
    <property type="molecule type" value="Genomic_DNA"/>
</dbReference>
<reference evidence="3" key="2">
    <citation type="submission" date="2021-04" db="EMBL/GenBank/DDBJ databases">
        <authorList>
            <person name="Gilroy R."/>
        </authorList>
    </citation>
    <scope>NUCLEOTIDE SEQUENCE</scope>
    <source>
        <strain evidence="3">Gambia11-129</strain>
    </source>
</reference>
<proteinExistence type="predicted"/>
<evidence type="ECO:0008006" key="5">
    <source>
        <dbReference type="Google" id="ProtNLM"/>
    </source>
</evidence>
<feature type="coiled-coil region" evidence="1">
    <location>
        <begin position="59"/>
        <end position="120"/>
    </location>
</feature>
<evidence type="ECO:0000313" key="4">
    <source>
        <dbReference type="Proteomes" id="UP000823936"/>
    </source>
</evidence>
<keyword evidence="2" id="KW-0732">Signal</keyword>
<evidence type="ECO:0000313" key="3">
    <source>
        <dbReference type="EMBL" id="HIV99283.1"/>
    </source>
</evidence>